<feature type="domain" description="ACT" evidence="3">
    <location>
        <begin position="120"/>
        <end position="202"/>
    </location>
</feature>
<gene>
    <name evidence="4" type="ORF">GCM10009665_70070</name>
</gene>
<dbReference type="RefSeq" id="WP_344446245.1">
    <property type="nucleotide sequence ID" value="NZ_BAAALF010000224.1"/>
</dbReference>
<dbReference type="InterPro" id="IPR045865">
    <property type="entry name" value="ACT-like_dom_sf"/>
</dbReference>
<dbReference type="InterPro" id="IPR002912">
    <property type="entry name" value="ACT_dom"/>
</dbReference>
<comment type="caution">
    <text evidence="4">The sequence shown here is derived from an EMBL/GenBank/DDBJ whole genome shotgun (WGS) entry which is preliminary data.</text>
</comment>
<keyword evidence="5" id="KW-1185">Reference proteome</keyword>
<organism evidence="4 5">
    <name type="scientific">Kitasatospora nipponensis</name>
    <dbReference type="NCBI Taxonomy" id="258049"/>
    <lineage>
        <taxon>Bacteria</taxon>
        <taxon>Bacillati</taxon>
        <taxon>Actinomycetota</taxon>
        <taxon>Actinomycetes</taxon>
        <taxon>Kitasatosporales</taxon>
        <taxon>Streptomycetaceae</taxon>
        <taxon>Kitasatospora</taxon>
    </lineage>
</organism>
<evidence type="ECO:0000313" key="4">
    <source>
        <dbReference type="EMBL" id="GAA1271951.1"/>
    </source>
</evidence>
<evidence type="ECO:0000259" key="2">
    <source>
        <dbReference type="PROSITE" id="PS51186"/>
    </source>
</evidence>
<accession>A0ABN1WY25</accession>
<proteinExistence type="predicted"/>
<dbReference type="SUPFAM" id="SSF55729">
    <property type="entry name" value="Acyl-CoA N-acyltransferases (Nat)"/>
    <property type="match status" value="1"/>
</dbReference>
<protein>
    <submittedName>
        <fullName evidence="4">GNAT family N-acetyltransferase</fullName>
    </submittedName>
</protein>
<dbReference type="SUPFAM" id="SSF55021">
    <property type="entry name" value="ACT-like"/>
    <property type="match status" value="1"/>
</dbReference>
<feature type="domain" description="N-acetyltransferase" evidence="2">
    <location>
        <begin position="324"/>
        <end position="482"/>
    </location>
</feature>
<name>A0ABN1WY25_9ACTN</name>
<feature type="region of interest" description="Disordered" evidence="1">
    <location>
        <begin position="1"/>
        <end position="36"/>
    </location>
</feature>
<feature type="compositionally biased region" description="Low complexity" evidence="1">
    <location>
        <begin position="1"/>
        <end position="19"/>
    </location>
</feature>
<dbReference type="EMBL" id="BAAALF010000224">
    <property type="protein sequence ID" value="GAA1271951.1"/>
    <property type="molecule type" value="Genomic_DNA"/>
</dbReference>
<reference evidence="4 5" key="1">
    <citation type="journal article" date="2019" name="Int. J. Syst. Evol. Microbiol.">
        <title>The Global Catalogue of Microorganisms (GCM) 10K type strain sequencing project: providing services to taxonomists for standard genome sequencing and annotation.</title>
        <authorList>
            <consortium name="The Broad Institute Genomics Platform"/>
            <consortium name="The Broad Institute Genome Sequencing Center for Infectious Disease"/>
            <person name="Wu L."/>
            <person name="Ma J."/>
        </authorList>
    </citation>
    <scope>NUCLEOTIDE SEQUENCE [LARGE SCALE GENOMIC DNA]</scope>
    <source>
        <strain evidence="4 5">JCM 13004</strain>
    </source>
</reference>
<evidence type="ECO:0000256" key="1">
    <source>
        <dbReference type="SAM" id="MobiDB-lite"/>
    </source>
</evidence>
<dbReference type="Gene3D" id="3.40.630.30">
    <property type="match status" value="1"/>
</dbReference>
<dbReference type="Proteomes" id="UP001500037">
    <property type="component" value="Unassembled WGS sequence"/>
</dbReference>
<dbReference type="InterPro" id="IPR000182">
    <property type="entry name" value="GNAT_dom"/>
</dbReference>
<sequence length="488" mass="52041">MTQSTSSAQQPAASAATATDARRPSRAERRRARAGHWRRESVELAAAFLAVCAADLIANVVVHGHQGPVLLAGSAAALIATAVFHSWWAHRRPHAAPGPDPLPDEGPAATGLPQETRLWRLRATVSDAPGSLATICSALAELRISIISLQTHPLPDATVDEFLLRAPRSVPRDELAGVVARAGGRDIWTDPADAHDLVDVPTHVLGLATRTALDAAELPVALRRLFGQVTIRQFPAAATGHGTEPLADRVAPSLRGHLMRLAAPGGELIELSRPHLPFTPTEFARAKALVELDAVLGPRVPKVEDHLRLPVGDAEGDAPRSDELTVRRADPADKARALAMHRRCSTGTLRRRYHGPVADADRYLDHLLDPRHGQTLAVEAADGAIVALAHLMWDDDSAELAVLVEDRWQRRGLGLDLLRRMAALAAEAGVATVYAVTQAGNTALIGAMQRLTIPLDYQVEDGTLVITAHLAGAAGRLPTPWPSVPGRP</sequence>
<dbReference type="PROSITE" id="PS51671">
    <property type="entry name" value="ACT"/>
    <property type="match status" value="1"/>
</dbReference>
<evidence type="ECO:0000259" key="3">
    <source>
        <dbReference type="PROSITE" id="PS51671"/>
    </source>
</evidence>
<dbReference type="CDD" id="cd02116">
    <property type="entry name" value="ACT"/>
    <property type="match status" value="1"/>
</dbReference>
<evidence type="ECO:0000313" key="5">
    <source>
        <dbReference type="Proteomes" id="UP001500037"/>
    </source>
</evidence>
<dbReference type="InterPro" id="IPR016181">
    <property type="entry name" value="Acyl_CoA_acyltransferase"/>
</dbReference>
<dbReference type="PROSITE" id="PS51186">
    <property type="entry name" value="GNAT"/>
    <property type="match status" value="1"/>
</dbReference>
<dbReference type="Pfam" id="PF00583">
    <property type="entry name" value="Acetyltransf_1"/>
    <property type="match status" value="1"/>
</dbReference>